<keyword evidence="7" id="KW-1185">Reference proteome</keyword>
<dbReference type="InterPro" id="IPR008397">
    <property type="entry name" value="Alginate_lyase_dom"/>
</dbReference>
<name>A0ABV7DNK2_9RHOB</name>
<accession>A0ABV7DNK2</accession>
<proteinExistence type="predicted"/>
<feature type="chain" id="PRO_5045140771" evidence="4">
    <location>
        <begin position="20"/>
        <end position="346"/>
    </location>
</feature>
<dbReference type="GO" id="GO:0016740">
    <property type="term" value="F:transferase activity"/>
    <property type="evidence" value="ECO:0007669"/>
    <property type="project" value="UniProtKB-KW"/>
</dbReference>
<dbReference type="EMBL" id="JBHRSM010000001">
    <property type="protein sequence ID" value="MFC3084591.1"/>
    <property type="molecule type" value="Genomic_DNA"/>
</dbReference>
<evidence type="ECO:0000256" key="1">
    <source>
        <dbReference type="ARBA" id="ARBA00022729"/>
    </source>
</evidence>
<feature type="region of interest" description="Disordered" evidence="3">
    <location>
        <begin position="323"/>
        <end position="346"/>
    </location>
</feature>
<protein>
    <submittedName>
        <fullName evidence="6">Alginate lyase family protein</fullName>
    </submittedName>
</protein>
<evidence type="ECO:0000313" key="7">
    <source>
        <dbReference type="Proteomes" id="UP001595445"/>
    </source>
</evidence>
<evidence type="ECO:0000313" key="6">
    <source>
        <dbReference type="EMBL" id="MFC3084591.1"/>
    </source>
</evidence>
<dbReference type="Pfam" id="PF05426">
    <property type="entry name" value="Alginate_lyase"/>
    <property type="match status" value="1"/>
</dbReference>
<dbReference type="InterPro" id="IPR008929">
    <property type="entry name" value="Chondroitin_lyas"/>
</dbReference>
<evidence type="ECO:0000256" key="2">
    <source>
        <dbReference type="ARBA" id="ARBA00023239"/>
    </source>
</evidence>
<dbReference type="GO" id="GO:0016829">
    <property type="term" value="F:lyase activity"/>
    <property type="evidence" value="ECO:0007669"/>
    <property type="project" value="UniProtKB-KW"/>
</dbReference>
<dbReference type="Gene3D" id="1.50.10.100">
    <property type="entry name" value="Chondroitin AC/alginate lyase"/>
    <property type="match status" value="1"/>
</dbReference>
<dbReference type="RefSeq" id="WP_197642280.1">
    <property type="nucleotide sequence ID" value="NZ_JAEACP010000004.1"/>
</dbReference>
<dbReference type="SUPFAM" id="SSF48230">
    <property type="entry name" value="Chondroitin AC/alginate lyase"/>
    <property type="match status" value="1"/>
</dbReference>
<reference evidence="7" key="1">
    <citation type="journal article" date="2019" name="Int. J. Syst. Evol. Microbiol.">
        <title>The Global Catalogue of Microorganisms (GCM) 10K type strain sequencing project: providing services to taxonomists for standard genome sequencing and annotation.</title>
        <authorList>
            <consortium name="The Broad Institute Genomics Platform"/>
            <consortium name="The Broad Institute Genome Sequencing Center for Infectious Disease"/>
            <person name="Wu L."/>
            <person name="Ma J."/>
        </authorList>
    </citation>
    <scope>NUCLEOTIDE SEQUENCE [LARGE SCALE GENOMIC DNA]</scope>
    <source>
        <strain evidence="7">KCTC 62102</strain>
    </source>
</reference>
<organism evidence="6 7">
    <name type="scientific">Tabrizicola soli</name>
    <dbReference type="NCBI Taxonomy" id="2185115"/>
    <lineage>
        <taxon>Bacteria</taxon>
        <taxon>Pseudomonadati</taxon>
        <taxon>Pseudomonadota</taxon>
        <taxon>Alphaproteobacteria</taxon>
        <taxon>Rhodobacterales</taxon>
        <taxon>Paracoccaceae</taxon>
        <taxon>Tabrizicola</taxon>
    </lineage>
</organism>
<evidence type="ECO:0000256" key="3">
    <source>
        <dbReference type="SAM" id="MobiDB-lite"/>
    </source>
</evidence>
<dbReference type="Proteomes" id="UP001595445">
    <property type="component" value="Unassembled WGS sequence"/>
</dbReference>
<feature type="signal peptide" evidence="4">
    <location>
        <begin position="1"/>
        <end position="19"/>
    </location>
</feature>
<evidence type="ECO:0000259" key="5">
    <source>
        <dbReference type="Pfam" id="PF05426"/>
    </source>
</evidence>
<keyword evidence="6" id="KW-0808">Transferase</keyword>
<gene>
    <name evidence="6" type="ORF">ACFOD6_00890</name>
</gene>
<sequence>MTLRPLALGLSLLASPLAAEVCPSDSKPVVSLGFGSRYADDSRNRSDFDEEGDKAVTAALKPIDDFIADLARQTDILHDPKSKPEAVEKASACVMDSIRAWAKAGALGKLTTQGANLSAPSRVGGIAFAYAAVLDKVPGTPRDPVIEDWLRARARQTMAWFDAEAPPRASRNNLRAWAGLAVTRVGLVLEDPVLIDWGARSAELVACTADADGSLPNEMWRGKLALHYQLHAVAPLVVTAALLKERRPGLFTACDRAIPRIVDFTVAGLADPAPVVAITGKAQSVGGPGKQPRDHELAWVPAYLRLQPDPDLAGQVGRIKKLGNSKLGGDQRLLWPSRRSPAPSDG</sequence>
<evidence type="ECO:0000256" key="4">
    <source>
        <dbReference type="SAM" id="SignalP"/>
    </source>
</evidence>
<keyword evidence="1 4" id="KW-0732">Signal</keyword>
<keyword evidence="2 6" id="KW-0456">Lyase</keyword>
<feature type="domain" description="Alginate lyase" evidence="5">
    <location>
        <begin position="94"/>
        <end position="273"/>
    </location>
</feature>
<comment type="caution">
    <text evidence="6">The sequence shown here is derived from an EMBL/GenBank/DDBJ whole genome shotgun (WGS) entry which is preliminary data.</text>
</comment>